<dbReference type="EMBL" id="CP104965">
    <property type="protein sequence ID" value="UXN69893.1"/>
    <property type="molecule type" value="Genomic_DNA"/>
</dbReference>
<evidence type="ECO:0000313" key="2">
    <source>
        <dbReference type="EMBL" id="UXN69893.1"/>
    </source>
</evidence>
<reference evidence="2 3" key="1">
    <citation type="submission" date="2022-09" db="EMBL/GenBank/DDBJ databases">
        <title>Interaction between co-microsymbionts with complementary sets of symbiotic genes in legume-rhizobium systems.</title>
        <authorList>
            <person name="Safronova V."/>
            <person name="Sazanova A."/>
            <person name="Afonin A."/>
            <person name="Chirak E."/>
        </authorList>
    </citation>
    <scope>NUCLEOTIDE SEQUENCE [LARGE SCALE GENOMIC DNA]</scope>
    <source>
        <strain evidence="2 3">A18/4-1</strain>
    </source>
</reference>
<keyword evidence="1" id="KW-1133">Transmembrane helix</keyword>
<keyword evidence="1" id="KW-0472">Membrane</keyword>
<protein>
    <submittedName>
        <fullName evidence="2">Uncharacterized protein</fullName>
    </submittedName>
</protein>
<keyword evidence="3" id="KW-1185">Reference proteome</keyword>
<feature type="transmembrane region" description="Helical" evidence="1">
    <location>
        <begin position="20"/>
        <end position="40"/>
    </location>
</feature>
<sequence length="138" mass="15655">MTTETGDEMHIQRPVWKNELNITTVIALVLFVATVGGWFYTNGQTNQKYDSWIANHEELHRDRMAVLTGQEARTDQRLTALEAAARKLENIEYRMTVQEQGSANLAKSVEELKNTVNSLGTDIRVIREIVERSAGPPR</sequence>
<dbReference type="RefSeq" id="WP_262168576.1">
    <property type="nucleotide sequence ID" value="NZ_CP104965.1"/>
</dbReference>
<gene>
    <name evidence="2" type="ORF">N8A98_22240</name>
</gene>
<accession>A0ABY6CDJ5</accession>
<keyword evidence="1" id="KW-0812">Transmembrane</keyword>
<organism evidence="2 3">
    <name type="scientific">Devosia neptuniae</name>
    <dbReference type="NCBI Taxonomy" id="191302"/>
    <lineage>
        <taxon>Bacteria</taxon>
        <taxon>Pseudomonadati</taxon>
        <taxon>Pseudomonadota</taxon>
        <taxon>Alphaproteobacteria</taxon>
        <taxon>Hyphomicrobiales</taxon>
        <taxon>Devosiaceae</taxon>
        <taxon>Devosia</taxon>
    </lineage>
</organism>
<dbReference type="Proteomes" id="UP001061862">
    <property type="component" value="Chromosome"/>
</dbReference>
<proteinExistence type="predicted"/>
<evidence type="ECO:0000256" key="1">
    <source>
        <dbReference type="SAM" id="Phobius"/>
    </source>
</evidence>
<name>A0ABY6CDJ5_9HYPH</name>
<evidence type="ECO:0000313" key="3">
    <source>
        <dbReference type="Proteomes" id="UP001061862"/>
    </source>
</evidence>